<feature type="compositionally biased region" description="Acidic residues" evidence="1">
    <location>
        <begin position="54"/>
        <end position="66"/>
    </location>
</feature>
<protein>
    <submittedName>
        <fullName evidence="2">Uncharacterized protein</fullName>
    </submittedName>
</protein>
<dbReference type="AlphaFoldDB" id="A0A3N4S8B2"/>
<accession>A0A3N4S8B2</accession>
<name>A0A3N4S8B2_9ACTN</name>
<evidence type="ECO:0000313" key="2">
    <source>
        <dbReference type="EMBL" id="RPE34920.1"/>
    </source>
</evidence>
<feature type="region of interest" description="Disordered" evidence="1">
    <location>
        <begin position="24"/>
        <end position="101"/>
    </location>
</feature>
<dbReference type="Proteomes" id="UP000266906">
    <property type="component" value="Unassembled WGS sequence"/>
</dbReference>
<dbReference type="EMBL" id="RKQG01000001">
    <property type="protein sequence ID" value="RPE34920.1"/>
    <property type="molecule type" value="Genomic_DNA"/>
</dbReference>
<gene>
    <name evidence="2" type="ORF">EDD38_3262</name>
</gene>
<comment type="caution">
    <text evidence="2">The sequence shown here is derived from an EMBL/GenBank/DDBJ whole genome shotgun (WGS) entry which is preliminary data.</text>
</comment>
<organism evidence="2 3">
    <name type="scientific">Kitasatospora cineracea</name>
    <dbReference type="NCBI Taxonomy" id="88074"/>
    <lineage>
        <taxon>Bacteria</taxon>
        <taxon>Bacillati</taxon>
        <taxon>Actinomycetota</taxon>
        <taxon>Actinomycetes</taxon>
        <taxon>Kitasatosporales</taxon>
        <taxon>Streptomycetaceae</taxon>
        <taxon>Kitasatospora</taxon>
    </lineage>
</organism>
<sequence length="101" mass="10375">MALWFCVDCSAACAVGQPACPQCGSTNWSEEGPMPKITVHGGATNDATVTSVEPESDAPDTPEEESSPGSSSETSSSKLAPSEKPSSSKGRSRARTTESHS</sequence>
<keyword evidence="3" id="KW-1185">Reference proteome</keyword>
<proteinExistence type="predicted"/>
<reference evidence="2 3" key="1">
    <citation type="submission" date="2018-11" db="EMBL/GenBank/DDBJ databases">
        <title>Sequencing the genomes of 1000 actinobacteria strains.</title>
        <authorList>
            <person name="Klenk H.-P."/>
        </authorList>
    </citation>
    <scope>NUCLEOTIDE SEQUENCE [LARGE SCALE GENOMIC DNA]</scope>
    <source>
        <strain evidence="2 3">DSM 44781</strain>
    </source>
</reference>
<evidence type="ECO:0000256" key="1">
    <source>
        <dbReference type="SAM" id="MobiDB-lite"/>
    </source>
</evidence>
<feature type="compositionally biased region" description="Low complexity" evidence="1">
    <location>
        <begin position="67"/>
        <end position="83"/>
    </location>
</feature>
<evidence type="ECO:0000313" key="3">
    <source>
        <dbReference type="Proteomes" id="UP000266906"/>
    </source>
</evidence>